<evidence type="ECO:0000313" key="2">
    <source>
        <dbReference type="EMBL" id="RKP36005.1"/>
    </source>
</evidence>
<feature type="compositionally biased region" description="Low complexity" evidence="1">
    <location>
        <begin position="29"/>
        <end position="58"/>
    </location>
</feature>
<evidence type="ECO:0000256" key="1">
    <source>
        <dbReference type="SAM" id="MobiDB-lite"/>
    </source>
</evidence>
<feature type="region of interest" description="Disordered" evidence="1">
    <location>
        <begin position="21"/>
        <end position="63"/>
    </location>
</feature>
<dbReference type="EMBL" id="ML002736">
    <property type="protein sequence ID" value="RKP36005.1"/>
    <property type="molecule type" value="Genomic_DNA"/>
</dbReference>
<protein>
    <submittedName>
        <fullName evidence="2">Uncharacterized protein</fullName>
    </submittedName>
</protein>
<keyword evidence="3" id="KW-1185">Reference proteome</keyword>
<proteinExistence type="predicted"/>
<dbReference type="Proteomes" id="UP000268162">
    <property type="component" value="Unassembled WGS sequence"/>
</dbReference>
<gene>
    <name evidence="2" type="ORF">BJ085DRAFT_40564</name>
</gene>
<sequence length="285" mass="31000">MSDGRFTQFLAKVNPAPSLKKLGRKLRLSKSSSSSSSLGNKSSSATPSPTLSATPTYSHHTSSETTVYSNYVVDLSPVALDTNAINEPTTAASTASSEQEAAELLSSPSPSSTTTSADTALTMSTLSLDPTLTDKPLLRPHTNPLSHPPESPRDDPPQTQEDITVPVPDLADIVTQFQRHRSISGQPKIIDGYCQRISQLDPRATYSPAKLAKTVKRYQAVKQRTKANSRQVDAYCYLHKHRGVVVTPSIAQVLNQDKGQVRFSVKYRSDVDRVIIVRQPALKCL</sequence>
<accession>A0A4P9ZRL6</accession>
<organism evidence="2 3">
    <name type="scientific">Dimargaris cristalligena</name>
    <dbReference type="NCBI Taxonomy" id="215637"/>
    <lineage>
        <taxon>Eukaryota</taxon>
        <taxon>Fungi</taxon>
        <taxon>Fungi incertae sedis</taxon>
        <taxon>Zoopagomycota</taxon>
        <taxon>Kickxellomycotina</taxon>
        <taxon>Dimargaritomycetes</taxon>
        <taxon>Dimargaritales</taxon>
        <taxon>Dimargaritaceae</taxon>
        <taxon>Dimargaris</taxon>
    </lineage>
</organism>
<feature type="compositionally biased region" description="Low complexity" evidence="1">
    <location>
        <begin position="89"/>
        <end position="129"/>
    </location>
</feature>
<feature type="region of interest" description="Disordered" evidence="1">
    <location>
        <begin position="89"/>
        <end position="163"/>
    </location>
</feature>
<dbReference type="AlphaFoldDB" id="A0A4P9ZRL6"/>
<name>A0A4P9ZRL6_9FUNG</name>
<evidence type="ECO:0000313" key="3">
    <source>
        <dbReference type="Proteomes" id="UP000268162"/>
    </source>
</evidence>
<reference evidence="3" key="1">
    <citation type="journal article" date="2018" name="Nat. Microbiol.">
        <title>Leveraging single-cell genomics to expand the fungal tree of life.</title>
        <authorList>
            <person name="Ahrendt S.R."/>
            <person name="Quandt C.A."/>
            <person name="Ciobanu D."/>
            <person name="Clum A."/>
            <person name="Salamov A."/>
            <person name="Andreopoulos B."/>
            <person name="Cheng J.F."/>
            <person name="Woyke T."/>
            <person name="Pelin A."/>
            <person name="Henrissat B."/>
            <person name="Reynolds N.K."/>
            <person name="Benny G.L."/>
            <person name="Smith M.E."/>
            <person name="James T.Y."/>
            <person name="Grigoriev I.V."/>
        </authorList>
    </citation>
    <scope>NUCLEOTIDE SEQUENCE [LARGE SCALE GENOMIC DNA]</scope>
    <source>
        <strain evidence="3">RSA 468</strain>
    </source>
</reference>